<dbReference type="RefSeq" id="WP_166823551.1">
    <property type="nucleotide sequence ID" value="NZ_JAAOLX010000003.1"/>
</dbReference>
<reference evidence="4 5" key="1">
    <citation type="submission" date="2020-03" db="EMBL/GenBank/DDBJ databases">
        <title>Draft genome sequence of environmentally isolated violet-colored cultures.</title>
        <authorList>
            <person name="Wilson H.S."/>
        </authorList>
    </citation>
    <scope>NUCLEOTIDE SEQUENCE [LARGE SCALE GENOMIC DNA]</scope>
    <source>
        <strain evidence="4 5">HSC-16F04</strain>
    </source>
</reference>
<dbReference type="InterPro" id="IPR051715">
    <property type="entry name" value="Intimin-Invasin_domain"/>
</dbReference>
<dbReference type="EMBL" id="JAAOLX010000003">
    <property type="protein sequence ID" value="NHQ85722.1"/>
    <property type="molecule type" value="Genomic_DNA"/>
</dbReference>
<dbReference type="PROSITE" id="PS51127">
    <property type="entry name" value="BIG1"/>
    <property type="match status" value="1"/>
</dbReference>
<evidence type="ECO:0000256" key="2">
    <source>
        <dbReference type="SAM" id="MobiDB-lite"/>
    </source>
</evidence>
<comment type="similarity">
    <text evidence="1">Belongs to the intimin/invasin family.</text>
</comment>
<dbReference type="Pfam" id="PF02369">
    <property type="entry name" value="Big_1"/>
    <property type="match status" value="2"/>
</dbReference>
<evidence type="ECO:0000313" key="4">
    <source>
        <dbReference type="EMBL" id="NHQ85722.1"/>
    </source>
</evidence>
<proteinExistence type="inferred from homology"/>
<feature type="region of interest" description="Disordered" evidence="2">
    <location>
        <begin position="440"/>
        <end position="459"/>
    </location>
</feature>
<sequence>MLRRLLYCNQYRLICHIDLNISVYRAKQPFKKVKEYEVERINFNSKAARKVAGGLLLLATIMLTACNGSSGGDSSSTTPTPTPVPNASGVAAKMEVLASTPNLASDGNTPVVITARVKDANNVVLEGQTVVFSTQDSAQIAVLNAGLTDKTGSATANVTTGSDQSSRSITVKATAGAISEKVTITVSGTKITLNGSNSLVLNKESSLTISLKDAAGKGVAGQKVALASALGNTFKVNGVAATEATTGDNGQATITYQAVKAGADVVKTTALGESATLDISISNNTFDLTPSSASQGAVNFGKIPAEVNLDSFVKLDLLYSIAGVPQSNVPVSFTATRGNLVASSSKTDANGKVSVTITSTTAGASQITATASGISNNYDVEFVATAPSKVVVQPDTTVVRAGASTAINAIVRDASSNLVKNQIVNFNLVDPTGGRLSIGSGVTNSSGQTSTNYTAGNSSSAKDGVTITATLANNPSVTAKTQVTVGGKSLFIRLGTGNQIEDKNTTQNITPYSVIVTDAAGNPVAGVQVTLAVIPTKYLKGIYKPDGDSDGDGKPDFWLQHPSASCLSEDKNNDGILDPGEDDPSDGNGNGNSTLEPGFVATVYDALNPSSNTVKTDETGSAFIKVLYGKNYSTWAVVKLQATIRVEGSEYSNAAVFSLPGVAKDYNDIKVPPPGVSSPFGIASVCTNPN</sequence>
<accession>A0ABX0KUA4</accession>
<dbReference type="InterPro" id="IPR008964">
    <property type="entry name" value="Invasin/intimin_cell_adhesion"/>
</dbReference>
<evidence type="ECO:0000313" key="5">
    <source>
        <dbReference type="Proteomes" id="UP000712570"/>
    </source>
</evidence>
<name>A0ABX0KUA4_9NEIS</name>
<dbReference type="Proteomes" id="UP000712570">
    <property type="component" value="Unassembled WGS sequence"/>
</dbReference>
<dbReference type="InterPro" id="IPR013783">
    <property type="entry name" value="Ig-like_fold"/>
</dbReference>
<keyword evidence="5" id="KW-1185">Reference proteome</keyword>
<feature type="domain" description="Big-1" evidence="3">
    <location>
        <begin position="302"/>
        <end position="383"/>
    </location>
</feature>
<organism evidence="4 5">
    <name type="scientific">Iodobacter violaceini</name>
    <dbReference type="NCBI Taxonomy" id="3044271"/>
    <lineage>
        <taxon>Bacteria</taxon>
        <taxon>Pseudomonadati</taxon>
        <taxon>Pseudomonadota</taxon>
        <taxon>Betaproteobacteria</taxon>
        <taxon>Neisseriales</taxon>
        <taxon>Chitinibacteraceae</taxon>
        <taxon>Iodobacter</taxon>
    </lineage>
</organism>
<protein>
    <recommendedName>
        <fullName evidence="3">Big-1 domain-containing protein</fullName>
    </recommendedName>
</protein>
<dbReference type="SMART" id="SM00634">
    <property type="entry name" value="BID_1"/>
    <property type="match status" value="4"/>
</dbReference>
<gene>
    <name evidence="4" type="ORF">HA050_06265</name>
</gene>
<feature type="region of interest" description="Disordered" evidence="2">
    <location>
        <begin position="569"/>
        <end position="595"/>
    </location>
</feature>
<dbReference type="SUPFAM" id="SSF49373">
    <property type="entry name" value="Invasin/intimin cell-adhesion fragments"/>
    <property type="match status" value="4"/>
</dbReference>
<dbReference type="PANTHER" id="PTHR39576">
    <property type="entry name" value="ATTACHING AND EFFACING PROTEIN HOMOLOG-RELATED-RELATED"/>
    <property type="match status" value="1"/>
</dbReference>
<dbReference type="InterPro" id="IPR003344">
    <property type="entry name" value="Big_1_dom"/>
</dbReference>
<evidence type="ECO:0000256" key="1">
    <source>
        <dbReference type="ARBA" id="ARBA00010116"/>
    </source>
</evidence>
<dbReference type="PANTHER" id="PTHR39576:SF1">
    <property type="entry name" value="INVASIN"/>
    <property type="match status" value="1"/>
</dbReference>
<dbReference type="Gene3D" id="2.60.40.10">
    <property type="entry name" value="Immunoglobulins"/>
    <property type="match status" value="4"/>
</dbReference>
<comment type="caution">
    <text evidence="4">The sequence shown here is derived from an EMBL/GenBank/DDBJ whole genome shotgun (WGS) entry which is preliminary data.</text>
</comment>
<evidence type="ECO:0000259" key="3">
    <source>
        <dbReference type="PROSITE" id="PS51127"/>
    </source>
</evidence>